<dbReference type="Proteomes" id="UP000294749">
    <property type="component" value="Unassembled WGS sequence"/>
</dbReference>
<accession>A0A4R7K7N7</accession>
<comment type="caution">
    <text evidence="2">The sequence shown here is derived from an EMBL/GenBank/DDBJ whole genome shotgun (WGS) entry which is preliminary data.</text>
</comment>
<dbReference type="OrthoDB" id="1179302at2"/>
<evidence type="ECO:0000313" key="2">
    <source>
        <dbReference type="EMBL" id="TDT46931.1"/>
    </source>
</evidence>
<keyword evidence="3" id="KW-1185">Reference proteome</keyword>
<name>A0A4R7K7N7_9FLAO</name>
<protein>
    <submittedName>
        <fullName evidence="2">Uncharacterized protein</fullName>
    </submittedName>
</protein>
<proteinExistence type="predicted"/>
<reference evidence="2 3" key="1">
    <citation type="submission" date="2019-03" db="EMBL/GenBank/DDBJ databases">
        <title>Genomic Encyclopedia of Archaeal and Bacterial Type Strains, Phase II (KMG-II): from individual species to whole genera.</title>
        <authorList>
            <person name="Goeker M."/>
        </authorList>
    </citation>
    <scope>NUCLEOTIDE SEQUENCE [LARGE SCALE GENOMIC DNA]</scope>
    <source>
        <strain evidence="2 3">DSM 25233</strain>
    </source>
</reference>
<dbReference type="EMBL" id="SOAY01000010">
    <property type="protein sequence ID" value="TDT46931.1"/>
    <property type="molecule type" value="Genomic_DNA"/>
</dbReference>
<evidence type="ECO:0000313" key="3">
    <source>
        <dbReference type="Proteomes" id="UP000294749"/>
    </source>
</evidence>
<gene>
    <name evidence="2" type="ORF">CLV90_0996</name>
</gene>
<organism evidence="2 3">
    <name type="scientific">Maribacter spongiicola</name>
    <dbReference type="NCBI Taxonomy" id="1206753"/>
    <lineage>
        <taxon>Bacteria</taxon>
        <taxon>Pseudomonadati</taxon>
        <taxon>Bacteroidota</taxon>
        <taxon>Flavobacteriia</taxon>
        <taxon>Flavobacteriales</taxon>
        <taxon>Flavobacteriaceae</taxon>
        <taxon>Maribacter</taxon>
    </lineage>
</organism>
<dbReference type="RefSeq" id="WP_133686365.1">
    <property type="nucleotide sequence ID" value="NZ_SOAY01000010.1"/>
</dbReference>
<dbReference type="AlphaFoldDB" id="A0A4R7K7N7"/>
<feature type="region of interest" description="Disordered" evidence="1">
    <location>
        <begin position="59"/>
        <end position="81"/>
    </location>
</feature>
<sequence length="81" mass="9947">MSYIDKFEFEDFDYLDQHEEGFKCWQTDYRLLRERDEEAARLAFEGGLRDFKESCMQREKEKQLPRQQPLFSEEQLANWGN</sequence>
<evidence type="ECO:0000256" key="1">
    <source>
        <dbReference type="SAM" id="MobiDB-lite"/>
    </source>
</evidence>